<protein>
    <submittedName>
        <fullName evidence="7">Thionin</fullName>
    </submittedName>
</protein>
<dbReference type="Gene3D" id="3.30.1350.10">
    <property type="entry name" value="Thionin-like"/>
    <property type="match status" value="1"/>
</dbReference>
<evidence type="ECO:0000313" key="7">
    <source>
        <dbReference type="EMBL" id="ACH63221.1"/>
    </source>
</evidence>
<keyword evidence="5" id="KW-1015">Disulfide bond</keyword>
<name>B5M1X2_RHEAU</name>
<evidence type="ECO:0000256" key="3">
    <source>
        <dbReference type="ARBA" id="ARBA00022656"/>
    </source>
</evidence>
<dbReference type="PANTHER" id="PTHR33920">
    <property type="entry name" value="THIONIN-2.1-RELATED"/>
    <property type="match status" value="1"/>
</dbReference>
<evidence type="ECO:0000256" key="4">
    <source>
        <dbReference type="ARBA" id="ARBA00022821"/>
    </source>
</evidence>
<dbReference type="GO" id="GO:0090729">
    <property type="term" value="F:toxin activity"/>
    <property type="evidence" value="ECO:0007669"/>
    <property type="project" value="UniProtKB-KW"/>
</dbReference>
<dbReference type="PROSITE" id="PS00271">
    <property type="entry name" value="THIONIN"/>
    <property type="match status" value="1"/>
</dbReference>
<evidence type="ECO:0000256" key="2">
    <source>
        <dbReference type="ARBA" id="ARBA00022525"/>
    </source>
</evidence>
<keyword evidence="2" id="KW-0964">Secreted</keyword>
<evidence type="ECO:0000256" key="1">
    <source>
        <dbReference type="ARBA" id="ARBA00004613"/>
    </source>
</evidence>
<evidence type="ECO:0000256" key="5">
    <source>
        <dbReference type="ARBA" id="ARBA00023157"/>
    </source>
</evidence>
<evidence type="ECO:0000256" key="6">
    <source>
        <dbReference type="SAM" id="SignalP"/>
    </source>
</evidence>
<reference evidence="7" key="1">
    <citation type="submission" date="2008-07" db="EMBL/GenBank/DDBJ databases">
        <authorList>
            <person name="Ghawana S."/>
            <person name="Kumar S."/>
            <person name="Ahuja P.S."/>
        </authorList>
    </citation>
    <scope>NUCLEOTIDE SEQUENCE</scope>
</reference>
<feature type="chain" id="PRO_5002836616" evidence="6">
    <location>
        <begin position="19"/>
        <end position="133"/>
    </location>
</feature>
<feature type="signal peptide" evidence="6">
    <location>
        <begin position="1"/>
        <end position="18"/>
    </location>
</feature>
<accession>B5M1X2</accession>
<dbReference type="EMBL" id="EU931218">
    <property type="protein sequence ID" value="ACH63221.1"/>
    <property type="molecule type" value="mRNA"/>
</dbReference>
<organism evidence="7">
    <name type="scientific">Rheum australe</name>
    <name type="common">Himalayan rhubarb</name>
    <name type="synonym">Rheum emodi</name>
    <dbReference type="NCBI Taxonomy" id="284363"/>
    <lineage>
        <taxon>Eukaryota</taxon>
        <taxon>Viridiplantae</taxon>
        <taxon>Streptophyta</taxon>
        <taxon>Embryophyta</taxon>
        <taxon>Tracheophyta</taxon>
        <taxon>Spermatophyta</taxon>
        <taxon>Magnoliopsida</taxon>
        <taxon>eudicotyledons</taxon>
        <taxon>Gunneridae</taxon>
        <taxon>Pentapetalae</taxon>
        <taxon>Caryophyllales</taxon>
        <taxon>Polygonaceae</taxon>
        <taxon>Polygonoideae</taxon>
        <taxon>Rumiceae</taxon>
        <taxon>Rheum</taxon>
    </lineage>
</organism>
<dbReference type="SUPFAM" id="SSF57429">
    <property type="entry name" value="Crambin-like"/>
    <property type="match status" value="1"/>
</dbReference>
<comment type="subcellular location">
    <subcellularLocation>
        <location evidence="1">Secreted</location>
    </subcellularLocation>
</comment>
<dbReference type="GO" id="GO:0005576">
    <property type="term" value="C:extracellular region"/>
    <property type="evidence" value="ECO:0007669"/>
    <property type="project" value="UniProtKB-SubCell"/>
</dbReference>
<sequence length="133" mass="14020">MEGKTVILSMLLLSLVMAQFQAEAKVVCCPSVAARSRYNMCRMVPEKCASFAGCLLVIRKCPPGWDNFNAILEADGDGVTKYCKLGCVSSVCGVLSTLQNSDPSKIVNGAVEECTNACSAFCIKGSIAAPEVA</sequence>
<dbReference type="InterPro" id="IPR001010">
    <property type="entry name" value="Thionin"/>
</dbReference>
<keyword evidence="4" id="KW-0611">Plant defense</keyword>
<keyword evidence="3" id="KW-0800">Toxin</keyword>
<dbReference type="AlphaFoldDB" id="B5M1X2"/>
<dbReference type="PANTHER" id="PTHR33920:SF2">
    <property type="entry name" value="THIONIN-2.1-RELATED"/>
    <property type="match status" value="1"/>
</dbReference>
<keyword evidence="6" id="KW-0732">Signal</keyword>
<dbReference type="InterPro" id="IPR036391">
    <property type="entry name" value="Thionin-like_sf"/>
</dbReference>
<proteinExistence type="evidence at transcript level"/>
<dbReference type="Pfam" id="PF00321">
    <property type="entry name" value="Thionin"/>
    <property type="match status" value="1"/>
</dbReference>
<dbReference type="GO" id="GO:0006952">
    <property type="term" value="P:defense response"/>
    <property type="evidence" value="ECO:0007669"/>
    <property type="project" value="UniProtKB-KW"/>
</dbReference>